<keyword evidence="2" id="KW-1185">Reference proteome</keyword>
<sequence>MYFDIAMNFILPPCCGKRAHVTAPFGEKMVSGPNKGVDFNYIGDQSRINMEHPAVFSPVDGEMVFSGDSFGTVKIL</sequence>
<name>A0ABS5GWU8_9GAMM</name>
<reference evidence="1 2" key="1">
    <citation type="submission" date="2021-04" db="EMBL/GenBank/DDBJ databases">
        <title>Draft Genome of Aeromonas popoffii ID682, isolated from a natural water source in Idaho.</title>
        <authorList>
            <person name="Testerman T."/>
            <person name="Graf J."/>
        </authorList>
    </citation>
    <scope>NUCLEOTIDE SEQUENCE [LARGE SCALE GENOMIC DNA]</scope>
    <source>
        <strain evidence="1 2">ID682</strain>
    </source>
</reference>
<dbReference type="RefSeq" id="WP_212514945.1">
    <property type="nucleotide sequence ID" value="NZ_CAWQDX010000017.1"/>
</dbReference>
<accession>A0ABS5GWU8</accession>
<gene>
    <name evidence="1" type="ORF">KAT72_22090</name>
</gene>
<organism evidence="1 2">
    <name type="scientific">Aeromonas popoffii</name>
    <dbReference type="NCBI Taxonomy" id="70856"/>
    <lineage>
        <taxon>Bacteria</taxon>
        <taxon>Pseudomonadati</taxon>
        <taxon>Pseudomonadota</taxon>
        <taxon>Gammaproteobacteria</taxon>
        <taxon>Aeromonadales</taxon>
        <taxon>Aeromonadaceae</taxon>
        <taxon>Aeromonas</taxon>
    </lineage>
</organism>
<protein>
    <submittedName>
        <fullName evidence="1">Uncharacterized protein</fullName>
    </submittedName>
</protein>
<dbReference type="Proteomes" id="UP000675653">
    <property type="component" value="Unassembled WGS sequence"/>
</dbReference>
<comment type="caution">
    <text evidence="1">The sequence shown here is derived from an EMBL/GenBank/DDBJ whole genome shotgun (WGS) entry which is preliminary data.</text>
</comment>
<dbReference type="EMBL" id="JAGRZL010000113">
    <property type="protein sequence ID" value="MBR7631598.1"/>
    <property type="molecule type" value="Genomic_DNA"/>
</dbReference>
<evidence type="ECO:0000313" key="1">
    <source>
        <dbReference type="EMBL" id="MBR7631598.1"/>
    </source>
</evidence>
<proteinExistence type="predicted"/>
<evidence type="ECO:0000313" key="2">
    <source>
        <dbReference type="Proteomes" id="UP000675653"/>
    </source>
</evidence>